<feature type="binding site" evidence="4 6">
    <location>
        <position position="118"/>
    </location>
    <ligand>
        <name>substrate</name>
    </ligand>
</feature>
<organism evidence="9 10">
    <name type="scientific">Treponema bryantii</name>
    <dbReference type="NCBI Taxonomy" id="163"/>
    <lineage>
        <taxon>Bacteria</taxon>
        <taxon>Pseudomonadati</taxon>
        <taxon>Spirochaetota</taxon>
        <taxon>Spirochaetia</taxon>
        <taxon>Spirochaetales</taxon>
        <taxon>Treponemataceae</taxon>
        <taxon>Treponema</taxon>
    </lineage>
</organism>
<comment type="catalytic activity">
    <reaction evidence="4 7">
        <text>uridine(38/39/40) in tRNA = pseudouridine(38/39/40) in tRNA</text>
        <dbReference type="Rhea" id="RHEA:22376"/>
        <dbReference type="Rhea" id="RHEA-COMP:10085"/>
        <dbReference type="Rhea" id="RHEA-COMP:10087"/>
        <dbReference type="ChEBI" id="CHEBI:65314"/>
        <dbReference type="ChEBI" id="CHEBI:65315"/>
        <dbReference type="EC" id="5.4.99.12"/>
    </reaction>
</comment>
<gene>
    <name evidence="4" type="primary">truA</name>
    <name evidence="9" type="ORF">SAMN04487977_1096</name>
</gene>
<evidence type="ECO:0000259" key="8">
    <source>
        <dbReference type="Pfam" id="PF01416"/>
    </source>
</evidence>
<dbReference type="GO" id="GO:0003723">
    <property type="term" value="F:RNA binding"/>
    <property type="evidence" value="ECO:0007669"/>
    <property type="project" value="InterPro"/>
</dbReference>
<comment type="similarity">
    <text evidence="1 4 7">Belongs to the tRNA pseudouridine synthase TruA family.</text>
</comment>
<evidence type="ECO:0000256" key="6">
    <source>
        <dbReference type="PIRSR" id="PIRSR001430-2"/>
    </source>
</evidence>
<dbReference type="InterPro" id="IPR001406">
    <property type="entry name" value="PsdUridine_synth_TruA"/>
</dbReference>
<dbReference type="HAMAP" id="MF_00171">
    <property type="entry name" value="TruA"/>
    <property type="match status" value="1"/>
</dbReference>
<dbReference type="Proteomes" id="UP000182360">
    <property type="component" value="Unassembled WGS sequence"/>
</dbReference>
<evidence type="ECO:0000256" key="2">
    <source>
        <dbReference type="ARBA" id="ARBA00022694"/>
    </source>
</evidence>
<dbReference type="OrthoDB" id="9811823at2"/>
<evidence type="ECO:0000256" key="4">
    <source>
        <dbReference type="HAMAP-Rule" id="MF_00171"/>
    </source>
</evidence>
<dbReference type="FunFam" id="3.30.70.580:FF:000001">
    <property type="entry name" value="tRNA pseudouridine synthase A"/>
    <property type="match status" value="1"/>
</dbReference>
<comment type="subunit">
    <text evidence="4">Homodimer.</text>
</comment>
<comment type="caution">
    <text evidence="4">Lacks conserved residue(s) required for the propagation of feature annotation.</text>
</comment>
<dbReference type="Gene3D" id="3.30.70.660">
    <property type="entry name" value="Pseudouridine synthase I, catalytic domain, C-terminal subdomain"/>
    <property type="match status" value="1"/>
</dbReference>
<dbReference type="GO" id="GO:0160147">
    <property type="term" value="F:tRNA pseudouridine(38-40) synthase activity"/>
    <property type="evidence" value="ECO:0007669"/>
    <property type="project" value="UniProtKB-EC"/>
</dbReference>
<dbReference type="AlphaFoldDB" id="A0A1H9I8I6"/>
<dbReference type="EMBL" id="FOFU01000009">
    <property type="protein sequence ID" value="SEQ70695.1"/>
    <property type="molecule type" value="Genomic_DNA"/>
</dbReference>
<keyword evidence="10" id="KW-1185">Reference proteome</keyword>
<reference evidence="9 10" key="1">
    <citation type="submission" date="2016-10" db="EMBL/GenBank/DDBJ databases">
        <authorList>
            <person name="de Groot N.N."/>
        </authorList>
    </citation>
    <scope>NUCLEOTIDE SEQUENCE [LARGE SCALE GENOMIC DNA]</scope>
    <source>
        <strain evidence="9 10">B25</strain>
    </source>
</reference>
<dbReference type="EC" id="5.4.99.12" evidence="4"/>
<feature type="domain" description="Pseudouridine synthase I TruA alpha/beta" evidence="8">
    <location>
        <begin position="156"/>
        <end position="259"/>
    </location>
</feature>
<dbReference type="STRING" id="163.SAMN04487775_102110"/>
<sequence length="265" mass="29884">MRNILLTISYDGTDFCGWQRQDDAVSGGEAERTVQGEIEKALEKIHKEKTTLYGSGRTDSGVHAVGQAANFYSPIDSMPAENYVRALNAFLPSDVRIMAAREVTEDFSARKSATSRVYRYFISFGDTTAADNMRFTWLVKNYTPNLERLNKYCECLRGELDCSSFAASGDDSVSNNRYIDDAKFFIQKDRWGNDLLVFQIEANAFLWKMVRTLTGTLVNLDKTNAAEDSMKKILEAQDRKVAGVTAPPTGLFLYEIKFDGIRRHV</sequence>
<name>A0A1H9I8I6_9SPIR</name>
<dbReference type="RefSeq" id="WP_074644749.1">
    <property type="nucleotide sequence ID" value="NZ_FOFU01000009.1"/>
</dbReference>
<evidence type="ECO:0000256" key="3">
    <source>
        <dbReference type="ARBA" id="ARBA00023235"/>
    </source>
</evidence>
<keyword evidence="3 4" id="KW-0413">Isomerase</keyword>
<evidence type="ECO:0000256" key="5">
    <source>
        <dbReference type="PIRSR" id="PIRSR001430-1"/>
    </source>
</evidence>
<evidence type="ECO:0000313" key="10">
    <source>
        <dbReference type="Proteomes" id="UP000182360"/>
    </source>
</evidence>
<protein>
    <recommendedName>
        <fullName evidence="4">tRNA pseudouridine synthase A</fullName>
        <ecNumber evidence="4">5.4.99.12</ecNumber>
    </recommendedName>
    <alternativeName>
        <fullName evidence="4">tRNA pseudouridine(38-40) synthase</fullName>
    </alternativeName>
    <alternativeName>
        <fullName evidence="4">tRNA pseudouridylate synthase I</fullName>
    </alternativeName>
    <alternativeName>
        <fullName evidence="4">tRNA-uridine isomerase I</fullName>
    </alternativeName>
</protein>
<feature type="domain" description="Pseudouridine synthase I TruA alpha/beta" evidence="8">
    <location>
        <begin position="9"/>
        <end position="107"/>
    </location>
</feature>
<dbReference type="NCBIfam" id="TIGR00071">
    <property type="entry name" value="hisT_truA"/>
    <property type="match status" value="1"/>
</dbReference>
<proteinExistence type="inferred from homology"/>
<feature type="active site" description="Nucleophile" evidence="4 5">
    <location>
        <position position="59"/>
    </location>
</feature>
<evidence type="ECO:0000256" key="7">
    <source>
        <dbReference type="RuleBase" id="RU003792"/>
    </source>
</evidence>
<dbReference type="PANTHER" id="PTHR11142:SF0">
    <property type="entry name" value="TRNA PSEUDOURIDINE SYNTHASE-LIKE 1"/>
    <property type="match status" value="1"/>
</dbReference>
<dbReference type="PIRSF" id="PIRSF001430">
    <property type="entry name" value="tRNA_psdUrid_synth"/>
    <property type="match status" value="1"/>
</dbReference>
<dbReference type="InterPro" id="IPR020097">
    <property type="entry name" value="PsdUridine_synth_TruA_a/b_dom"/>
</dbReference>
<evidence type="ECO:0000313" key="9">
    <source>
        <dbReference type="EMBL" id="SEQ70695.1"/>
    </source>
</evidence>
<dbReference type="InterPro" id="IPR020095">
    <property type="entry name" value="PsdUridine_synth_TruA_C"/>
</dbReference>
<accession>A0A1H9I8I6</accession>
<keyword evidence="2 4" id="KW-0819">tRNA processing</keyword>
<dbReference type="CDD" id="cd02570">
    <property type="entry name" value="PseudoU_synth_EcTruA"/>
    <property type="match status" value="1"/>
</dbReference>
<dbReference type="GO" id="GO:0031119">
    <property type="term" value="P:tRNA pseudouridine synthesis"/>
    <property type="evidence" value="ECO:0007669"/>
    <property type="project" value="UniProtKB-UniRule"/>
</dbReference>
<dbReference type="Gene3D" id="3.30.70.580">
    <property type="entry name" value="Pseudouridine synthase I, catalytic domain, N-terminal subdomain"/>
    <property type="match status" value="1"/>
</dbReference>
<dbReference type="SUPFAM" id="SSF55120">
    <property type="entry name" value="Pseudouridine synthase"/>
    <property type="match status" value="1"/>
</dbReference>
<dbReference type="Pfam" id="PF01416">
    <property type="entry name" value="PseudoU_synth_1"/>
    <property type="match status" value="2"/>
</dbReference>
<dbReference type="PANTHER" id="PTHR11142">
    <property type="entry name" value="PSEUDOURIDYLATE SYNTHASE"/>
    <property type="match status" value="1"/>
</dbReference>
<evidence type="ECO:0000256" key="1">
    <source>
        <dbReference type="ARBA" id="ARBA00009375"/>
    </source>
</evidence>
<dbReference type="InterPro" id="IPR020094">
    <property type="entry name" value="TruA/RsuA/RluB/E/F_N"/>
</dbReference>
<dbReference type="InterPro" id="IPR020103">
    <property type="entry name" value="PsdUridine_synth_cat_dom_sf"/>
</dbReference>
<comment type="function">
    <text evidence="4">Formation of pseudouridine at positions 38, 39 and 40 in the anticodon stem and loop of transfer RNAs.</text>
</comment>